<comment type="subcellular location">
    <subcellularLocation>
        <location evidence="1">Cell inner membrane</location>
        <topology evidence="1">Single-pass membrane protein</topology>
    </subcellularLocation>
</comment>
<reference evidence="15 16" key="1">
    <citation type="submission" date="2020-08" db="EMBL/GenBank/DDBJ databases">
        <title>Oceanospirillum sp. nov. isolated from marine sediment.</title>
        <authorList>
            <person name="Ji X."/>
        </authorList>
    </citation>
    <scope>NUCLEOTIDE SEQUENCE [LARGE SCALE GENOMIC DNA]</scope>
    <source>
        <strain evidence="15 16">D5</strain>
    </source>
</reference>
<keyword evidence="16" id="KW-1185">Reference proteome</keyword>
<evidence type="ECO:0000256" key="9">
    <source>
        <dbReference type="ARBA" id="ARBA00023306"/>
    </source>
</evidence>
<keyword evidence="8 14" id="KW-0472">Membrane</keyword>
<evidence type="ECO:0000256" key="12">
    <source>
        <dbReference type="ARBA" id="ARBA00035727"/>
    </source>
</evidence>
<feature type="compositionally biased region" description="Basic and acidic residues" evidence="13">
    <location>
        <begin position="140"/>
        <end position="155"/>
    </location>
</feature>
<evidence type="ECO:0000313" key="16">
    <source>
        <dbReference type="Proteomes" id="UP000565262"/>
    </source>
</evidence>
<protein>
    <recommendedName>
        <fullName evidence="11">Z-ring associated protein G</fullName>
    </recommendedName>
    <alternativeName>
        <fullName evidence="12">Cell division protein ZapG</fullName>
    </alternativeName>
</protein>
<keyword evidence="3" id="KW-0997">Cell inner membrane</keyword>
<comment type="caution">
    <text evidence="15">The sequence shown here is derived from an EMBL/GenBank/DDBJ whole genome shotgun (WGS) entry which is preliminary data.</text>
</comment>
<dbReference type="GO" id="GO:0008360">
    <property type="term" value="P:regulation of cell shape"/>
    <property type="evidence" value="ECO:0007669"/>
    <property type="project" value="UniProtKB-KW"/>
</dbReference>
<evidence type="ECO:0000256" key="1">
    <source>
        <dbReference type="ARBA" id="ARBA00004377"/>
    </source>
</evidence>
<dbReference type="InterPro" id="IPR009386">
    <property type="entry name" value="ZapG-like"/>
</dbReference>
<dbReference type="EMBL" id="JACJFM010000002">
    <property type="protein sequence ID" value="MBB1485502.1"/>
    <property type="molecule type" value="Genomic_DNA"/>
</dbReference>
<dbReference type="AlphaFoldDB" id="A0A839ILV7"/>
<evidence type="ECO:0000256" key="5">
    <source>
        <dbReference type="ARBA" id="ARBA00022692"/>
    </source>
</evidence>
<accession>A0A839ILV7</accession>
<evidence type="ECO:0000256" key="7">
    <source>
        <dbReference type="ARBA" id="ARBA00022989"/>
    </source>
</evidence>
<keyword evidence="6" id="KW-0133">Cell shape</keyword>
<evidence type="ECO:0000256" key="6">
    <source>
        <dbReference type="ARBA" id="ARBA00022960"/>
    </source>
</evidence>
<evidence type="ECO:0000256" key="2">
    <source>
        <dbReference type="ARBA" id="ARBA00022475"/>
    </source>
</evidence>
<dbReference type="PANTHER" id="PTHR39579">
    <property type="entry name" value="INNER MEMBRANE PROTEIN YHCB"/>
    <property type="match status" value="1"/>
</dbReference>
<proteinExistence type="inferred from homology"/>
<dbReference type="Proteomes" id="UP000565262">
    <property type="component" value="Unassembled WGS sequence"/>
</dbReference>
<evidence type="ECO:0000256" key="13">
    <source>
        <dbReference type="SAM" id="MobiDB-lite"/>
    </source>
</evidence>
<dbReference type="Pfam" id="PF06295">
    <property type="entry name" value="ZapG-like"/>
    <property type="match status" value="1"/>
</dbReference>
<dbReference type="GO" id="GO:0051301">
    <property type="term" value="P:cell division"/>
    <property type="evidence" value="ECO:0007669"/>
    <property type="project" value="UniProtKB-KW"/>
</dbReference>
<comment type="similarity">
    <text evidence="10">Belongs to the ZapG family.</text>
</comment>
<evidence type="ECO:0000256" key="4">
    <source>
        <dbReference type="ARBA" id="ARBA00022618"/>
    </source>
</evidence>
<keyword evidence="4" id="KW-0132">Cell division</keyword>
<feature type="region of interest" description="Disordered" evidence="13">
    <location>
        <begin position="105"/>
        <end position="155"/>
    </location>
</feature>
<keyword evidence="9" id="KW-0131">Cell cycle</keyword>
<evidence type="ECO:0000256" key="8">
    <source>
        <dbReference type="ARBA" id="ARBA00023136"/>
    </source>
</evidence>
<evidence type="ECO:0000256" key="3">
    <source>
        <dbReference type="ARBA" id="ARBA00022519"/>
    </source>
</evidence>
<evidence type="ECO:0000313" key="15">
    <source>
        <dbReference type="EMBL" id="MBB1485502.1"/>
    </source>
</evidence>
<evidence type="ECO:0000256" key="10">
    <source>
        <dbReference type="ARBA" id="ARBA00035657"/>
    </source>
</evidence>
<evidence type="ECO:0000256" key="11">
    <source>
        <dbReference type="ARBA" id="ARBA00035703"/>
    </source>
</evidence>
<keyword evidence="5 14" id="KW-0812">Transmembrane</keyword>
<feature type="transmembrane region" description="Helical" evidence="14">
    <location>
        <begin position="6"/>
        <end position="29"/>
    </location>
</feature>
<organism evidence="15 16">
    <name type="scientific">Oceanospirillum sediminis</name>
    <dbReference type="NCBI Taxonomy" id="2760088"/>
    <lineage>
        <taxon>Bacteria</taxon>
        <taxon>Pseudomonadati</taxon>
        <taxon>Pseudomonadota</taxon>
        <taxon>Gammaproteobacteria</taxon>
        <taxon>Oceanospirillales</taxon>
        <taxon>Oceanospirillaceae</taxon>
        <taxon>Oceanospirillum</taxon>
    </lineage>
</organism>
<gene>
    <name evidence="15" type="ORF">H4O21_02615</name>
</gene>
<name>A0A839ILV7_9GAMM</name>
<evidence type="ECO:0000256" key="14">
    <source>
        <dbReference type="SAM" id="Phobius"/>
    </source>
</evidence>
<dbReference type="GO" id="GO:0005886">
    <property type="term" value="C:plasma membrane"/>
    <property type="evidence" value="ECO:0007669"/>
    <property type="project" value="UniProtKB-SubCell"/>
</dbReference>
<sequence length="155" mass="16887">MEAANVDWSMLVLTFIVGAGAGALISHLLKSGSAGNNTSSDLKTRMNEKELQLAQLSDNVSEHFVRTDELVSTLEKNYEALISHLKSGTESFCDDSTLIKKPVVETAAEKKEAEPEEQTESEPPRDYAPKTSGTLSEDFGLNKEKEESTEPPKGL</sequence>
<keyword evidence="7 14" id="KW-1133">Transmembrane helix</keyword>
<keyword evidence="2" id="KW-1003">Cell membrane</keyword>
<dbReference type="RefSeq" id="WP_182807277.1">
    <property type="nucleotide sequence ID" value="NZ_JACJFM010000002.1"/>
</dbReference>
<dbReference type="PANTHER" id="PTHR39579:SF1">
    <property type="entry name" value="INNER MEMBRANE PROTEIN YHCB"/>
    <property type="match status" value="1"/>
</dbReference>